<dbReference type="GO" id="GO:0015658">
    <property type="term" value="F:branched-chain amino acid transmembrane transporter activity"/>
    <property type="evidence" value="ECO:0007669"/>
    <property type="project" value="InterPro"/>
</dbReference>
<name>A0A9W6CYF3_9MICO</name>
<keyword evidence="4 7" id="KW-1133">Transmembrane helix</keyword>
<dbReference type="InterPro" id="IPR001851">
    <property type="entry name" value="ABC_transp_permease"/>
</dbReference>
<feature type="transmembrane region" description="Helical" evidence="7">
    <location>
        <begin position="197"/>
        <end position="216"/>
    </location>
</feature>
<dbReference type="CDD" id="cd06581">
    <property type="entry name" value="TM_PBP1_LivM_like"/>
    <property type="match status" value="1"/>
</dbReference>
<comment type="caution">
    <text evidence="8">The sequence shown here is derived from an EMBL/GenBank/DDBJ whole genome shotgun (WGS) entry which is preliminary data.</text>
</comment>
<feature type="transmembrane region" description="Helical" evidence="7">
    <location>
        <begin position="249"/>
        <end position="268"/>
    </location>
</feature>
<dbReference type="EMBL" id="BSDP01000001">
    <property type="protein sequence ID" value="GLI27517.1"/>
    <property type="molecule type" value="Genomic_DNA"/>
</dbReference>
<evidence type="ECO:0000313" key="8">
    <source>
        <dbReference type="EMBL" id="GLI27517.1"/>
    </source>
</evidence>
<dbReference type="PANTHER" id="PTHR30482:SF20">
    <property type="entry name" value="HIGH-AFFINITY BRANCHED-CHAIN AMINO ACID TRANSPORT SYSTEM PERMEASE PROTEIN LIVM"/>
    <property type="match status" value="1"/>
</dbReference>
<feature type="transmembrane region" description="Helical" evidence="7">
    <location>
        <begin position="88"/>
        <end position="105"/>
    </location>
</feature>
<comment type="subcellular location">
    <subcellularLocation>
        <location evidence="1">Cell membrane</location>
        <topology evidence="1">Multi-pass membrane protein</topology>
    </subcellularLocation>
</comment>
<dbReference type="InterPro" id="IPR043428">
    <property type="entry name" value="LivM-like"/>
</dbReference>
<evidence type="ECO:0000256" key="7">
    <source>
        <dbReference type="SAM" id="Phobius"/>
    </source>
</evidence>
<evidence type="ECO:0000256" key="1">
    <source>
        <dbReference type="ARBA" id="ARBA00004651"/>
    </source>
</evidence>
<gene>
    <name evidence="8" type="primary">livM</name>
    <name evidence="8" type="ORF">ARHIZOSPH14_17590</name>
</gene>
<sequence length="378" mass="38597">MTTTTERPADTSEARMPEQRADASGRRPALLGTVRGRYAVAAIGLVLAVGATFLLDPYRNYLLSLTAAYVCATAGLTMLVGRTGQLSLGHAAFMATGAYAFALTSNGLAEAGIEGPVLLLAPFLVAVVAATAFGTLVGAAGARLHGPYLAGLTLAIVLALPAVTSTFSGLLGGDQGLYVQTERRPEVLSTVIANEQWQAWVALVAAAIVLVLLAQLGRSPSGIRMQAVRDDTAAARLSGIDPFRVKVQAFAISAGAAGLGGAVLAYVTQAASPGAYGLAFSLFLLVAIVVGGTGTLPGAVWGALLLVLLPEAIAAVTETLPLPDDAVSRLDGNLAVLIFGALLVVIMIAAPRGIQGALVALRGRIRSRTTRTTRTTST</sequence>
<keyword evidence="2" id="KW-1003">Cell membrane</keyword>
<feature type="transmembrane region" description="Helical" evidence="7">
    <location>
        <begin position="274"/>
        <end position="292"/>
    </location>
</feature>
<keyword evidence="9" id="KW-1185">Reference proteome</keyword>
<evidence type="ECO:0000256" key="3">
    <source>
        <dbReference type="ARBA" id="ARBA00022692"/>
    </source>
</evidence>
<dbReference type="PANTHER" id="PTHR30482">
    <property type="entry name" value="HIGH-AFFINITY BRANCHED-CHAIN AMINO ACID TRANSPORT SYSTEM PERMEASE"/>
    <property type="match status" value="1"/>
</dbReference>
<evidence type="ECO:0000256" key="4">
    <source>
        <dbReference type="ARBA" id="ARBA00022989"/>
    </source>
</evidence>
<keyword evidence="3 7" id="KW-0812">Transmembrane</keyword>
<organism evidence="8 9">
    <name type="scientific">Agromyces rhizosphaerae</name>
    <dbReference type="NCBI Taxonomy" id="88374"/>
    <lineage>
        <taxon>Bacteria</taxon>
        <taxon>Bacillati</taxon>
        <taxon>Actinomycetota</taxon>
        <taxon>Actinomycetes</taxon>
        <taxon>Micrococcales</taxon>
        <taxon>Microbacteriaceae</taxon>
        <taxon>Agromyces</taxon>
    </lineage>
</organism>
<feature type="transmembrane region" description="Helical" evidence="7">
    <location>
        <begin position="336"/>
        <end position="361"/>
    </location>
</feature>
<evidence type="ECO:0000256" key="2">
    <source>
        <dbReference type="ARBA" id="ARBA00022475"/>
    </source>
</evidence>
<feature type="transmembrane region" description="Helical" evidence="7">
    <location>
        <begin position="117"/>
        <end position="141"/>
    </location>
</feature>
<dbReference type="Proteomes" id="UP001144396">
    <property type="component" value="Unassembled WGS sequence"/>
</dbReference>
<keyword evidence="5 7" id="KW-0472">Membrane</keyword>
<evidence type="ECO:0000256" key="5">
    <source>
        <dbReference type="ARBA" id="ARBA00023136"/>
    </source>
</evidence>
<proteinExistence type="predicted"/>
<protein>
    <submittedName>
        <fullName evidence="8">Branched-chain amino acid ABC transporter permease</fullName>
    </submittedName>
</protein>
<feature type="transmembrane region" description="Helical" evidence="7">
    <location>
        <begin position="61"/>
        <end position="81"/>
    </location>
</feature>
<reference evidence="8" key="1">
    <citation type="submission" date="2022-12" db="EMBL/GenBank/DDBJ databases">
        <title>Reference genome sequencing for broad-spectrum identification of bacterial and archaeal isolates by mass spectrometry.</title>
        <authorList>
            <person name="Sekiguchi Y."/>
            <person name="Tourlousse D.M."/>
        </authorList>
    </citation>
    <scope>NUCLEOTIDE SEQUENCE</scope>
    <source>
        <strain evidence="8">14</strain>
    </source>
</reference>
<dbReference type="GO" id="GO:0005886">
    <property type="term" value="C:plasma membrane"/>
    <property type="evidence" value="ECO:0007669"/>
    <property type="project" value="UniProtKB-SubCell"/>
</dbReference>
<evidence type="ECO:0000313" key="9">
    <source>
        <dbReference type="Proteomes" id="UP001144396"/>
    </source>
</evidence>
<feature type="compositionally biased region" description="Basic and acidic residues" evidence="6">
    <location>
        <begin position="7"/>
        <end position="25"/>
    </location>
</feature>
<evidence type="ECO:0000256" key="6">
    <source>
        <dbReference type="SAM" id="MobiDB-lite"/>
    </source>
</evidence>
<dbReference type="AlphaFoldDB" id="A0A9W6CYF3"/>
<dbReference type="RefSeq" id="WP_281884115.1">
    <property type="nucleotide sequence ID" value="NZ_BSDP01000001.1"/>
</dbReference>
<feature type="transmembrane region" description="Helical" evidence="7">
    <location>
        <begin position="299"/>
        <end position="316"/>
    </location>
</feature>
<feature type="transmembrane region" description="Helical" evidence="7">
    <location>
        <begin position="36"/>
        <end position="55"/>
    </location>
</feature>
<feature type="region of interest" description="Disordered" evidence="6">
    <location>
        <begin position="1"/>
        <end position="25"/>
    </location>
</feature>
<feature type="transmembrane region" description="Helical" evidence="7">
    <location>
        <begin position="148"/>
        <end position="171"/>
    </location>
</feature>
<dbReference type="Pfam" id="PF02653">
    <property type="entry name" value="BPD_transp_2"/>
    <property type="match status" value="1"/>
</dbReference>
<accession>A0A9W6CYF3</accession>